<dbReference type="Gene3D" id="2.30.110.10">
    <property type="entry name" value="Electron Transport, Fmn-binding Protein, Chain A"/>
    <property type="match status" value="1"/>
</dbReference>
<dbReference type="Proteomes" id="UP000807306">
    <property type="component" value="Unassembled WGS sequence"/>
</dbReference>
<comment type="similarity">
    <text evidence="4">Belongs to the flavoredoxin family.</text>
</comment>
<evidence type="ECO:0000259" key="5">
    <source>
        <dbReference type="SMART" id="SM00903"/>
    </source>
</evidence>
<dbReference type="InterPro" id="IPR002563">
    <property type="entry name" value="Flavin_Rdtase-like_dom"/>
</dbReference>
<comment type="cofactor">
    <cofactor evidence="1">
        <name>FMN</name>
        <dbReference type="ChEBI" id="CHEBI:58210"/>
    </cofactor>
</comment>
<dbReference type="SUPFAM" id="SSF50475">
    <property type="entry name" value="FMN-binding split barrel"/>
    <property type="match status" value="1"/>
</dbReference>
<feature type="domain" description="Flavin reductase like" evidence="5">
    <location>
        <begin position="54"/>
        <end position="220"/>
    </location>
</feature>
<sequence length="249" mass="27224">KFKLVAPPNPGWTYGQKIDCTTAGKTWSDGENAGWKIMDTSKEDAITVYQTLIAGISPKPVAFVSSLSASGSANLAPFSWFNQVTHSPPVLSVSILHKLNGEKDTLRNIKETKDFTVNIISEPWVEQANSCAINAPIDVSEWDVSGLTKADSIYVKAPRVKESAFSMECELLQTVDITNPTTNTVTTTMVLGSMKAVHMRKDILNEHGVPDIGKLKPVARLGGTHYIRVSESYSLPNVKDSWDDEGEKI</sequence>
<keyword evidence="7" id="KW-1185">Reference proteome</keyword>
<dbReference type="SMART" id="SM00903">
    <property type="entry name" value="Flavin_Reduct"/>
    <property type="match status" value="1"/>
</dbReference>
<name>A0A9P6JNJ6_9AGAR</name>
<dbReference type="AlphaFoldDB" id="A0A9P6JNJ6"/>
<comment type="caution">
    <text evidence="6">The sequence shown here is derived from an EMBL/GenBank/DDBJ whole genome shotgun (WGS) entry which is preliminary data.</text>
</comment>
<reference evidence="6" key="1">
    <citation type="submission" date="2020-11" db="EMBL/GenBank/DDBJ databases">
        <authorList>
            <consortium name="DOE Joint Genome Institute"/>
            <person name="Ahrendt S."/>
            <person name="Riley R."/>
            <person name="Andreopoulos W."/>
            <person name="Labutti K."/>
            <person name="Pangilinan J."/>
            <person name="Ruiz-Duenas F.J."/>
            <person name="Barrasa J.M."/>
            <person name="Sanchez-Garcia M."/>
            <person name="Camarero S."/>
            <person name="Miyauchi S."/>
            <person name="Serrano A."/>
            <person name="Linde D."/>
            <person name="Babiker R."/>
            <person name="Drula E."/>
            <person name="Ayuso-Fernandez I."/>
            <person name="Pacheco R."/>
            <person name="Padilla G."/>
            <person name="Ferreira P."/>
            <person name="Barriuso J."/>
            <person name="Kellner H."/>
            <person name="Castanera R."/>
            <person name="Alfaro M."/>
            <person name="Ramirez L."/>
            <person name="Pisabarro A.G."/>
            <person name="Kuo A."/>
            <person name="Tritt A."/>
            <person name="Lipzen A."/>
            <person name="He G."/>
            <person name="Yan M."/>
            <person name="Ng V."/>
            <person name="Cullen D."/>
            <person name="Martin F."/>
            <person name="Rosso M.-N."/>
            <person name="Henrissat B."/>
            <person name="Hibbett D."/>
            <person name="Martinez A.T."/>
            <person name="Grigoriev I.V."/>
        </authorList>
    </citation>
    <scope>NUCLEOTIDE SEQUENCE</scope>
    <source>
        <strain evidence="6">CBS 506.95</strain>
    </source>
</reference>
<dbReference type="OrthoDB" id="298012at2759"/>
<evidence type="ECO:0000256" key="2">
    <source>
        <dbReference type="ARBA" id="ARBA00022630"/>
    </source>
</evidence>
<proteinExistence type="inferred from homology"/>
<evidence type="ECO:0000256" key="4">
    <source>
        <dbReference type="ARBA" id="ARBA00038054"/>
    </source>
</evidence>
<evidence type="ECO:0000256" key="3">
    <source>
        <dbReference type="ARBA" id="ARBA00022643"/>
    </source>
</evidence>
<feature type="non-terminal residue" evidence="6">
    <location>
        <position position="249"/>
    </location>
</feature>
<evidence type="ECO:0000313" key="6">
    <source>
        <dbReference type="EMBL" id="KAF9527462.1"/>
    </source>
</evidence>
<evidence type="ECO:0000313" key="7">
    <source>
        <dbReference type="Proteomes" id="UP000807306"/>
    </source>
</evidence>
<feature type="non-terminal residue" evidence="6">
    <location>
        <position position="1"/>
    </location>
</feature>
<keyword evidence="3" id="KW-0288">FMN</keyword>
<keyword evidence="2" id="KW-0285">Flavoprotein</keyword>
<protein>
    <recommendedName>
        <fullName evidence="5">Flavin reductase like domain-containing protein</fullName>
    </recommendedName>
</protein>
<dbReference type="PANTHER" id="PTHR33798:SF5">
    <property type="entry name" value="FLAVIN REDUCTASE LIKE DOMAIN-CONTAINING PROTEIN"/>
    <property type="match status" value="1"/>
</dbReference>
<dbReference type="InterPro" id="IPR012349">
    <property type="entry name" value="Split_barrel_FMN-bd"/>
</dbReference>
<dbReference type="GO" id="GO:0010181">
    <property type="term" value="F:FMN binding"/>
    <property type="evidence" value="ECO:0007669"/>
    <property type="project" value="InterPro"/>
</dbReference>
<dbReference type="Pfam" id="PF01613">
    <property type="entry name" value="Flavin_Reduct"/>
    <property type="match status" value="1"/>
</dbReference>
<evidence type="ECO:0000256" key="1">
    <source>
        <dbReference type="ARBA" id="ARBA00001917"/>
    </source>
</evidence>
<organism evidence="6 7">
    <name type="scientific">Crepidotus variabilis</name>
    <dbReference type="NCBI Taxonomy" id="179855"/>
    <lineage>
        <taxon>Eukaryota</taxon>
        <taxon>Fungi</taxon>
        <taxon>Dikarya</taxon>
        <taxon>Basidiomycota</taxon>
        <taxon>Agaricomycotina</taxon>
        <taxon>Agaricomycetes</taxon>
        <taxon>Agaricomycetidae</taxon>
        <taxon>Agaricales</taxon>
        <taxon>Agaricineae</taxon>
        <taxon>Crepidotaceae</taxon>
        <taxon>Crepidotus</taxon>
    </lineage>
</organism>
<accession>A0A9P6JNJ6</accession>
<dbReference type="EMBL" id="MU157861">
    <property type="protein sequence ID" value="KAF9527462.1"/>
    <property type="molecule type" value="Genomic_DNA"/>
</dbReference>
<dbReference type="PANTHER" id="PTHR33798">
    <property type="entry name" value="FLAVOPROTEIN OXYGENASE"/>
    <property type="match status" value="1"/>
</dbReference>
<gene>
    <name evidence="6" type="ORF">CPB83DRAFT_744656</name>
</gene>